<dbReference type="Pfam" id="PF00001">
    <property type="entry name" value="7tm_1"/>
    <property type="match status" value="2"/>
</dbReference>
<evidence type="ECO:0000256" key="9">
    <source>
        <dbReference type="ARBA" id="ARBA00023224"/>
    </source>
</evidence>
<evidence type="ECO:0000256" key="4">
    <source>
        <dbReference type="ARBA" id="ARBA00022692"/>
    </source>
</evidence>
<comment type="subcellular location">
    <subcellularLocation>
        <location evidence="1">Cell membrane</location>
        <topology evidence="1">Multi-pass membrane protein</topology>
    </subcellularLocation>
</comment>
<evidence type="ECO:0000256" key="8">
    <source>
        <dbReference type="ARBA" id="ARBA00023170"/>
    </source>
</evidence>
<organism evidence="14 15">
    <name type="scientific">Artemia franciscana</name>
    <name type="common">Brine shrimp</name>
    <name type="synonym">Artemia sanfranciscana</name>
    <dbReference type="NCBI Taxonomy" id="6661"/>
    <lineage>
        <taxon>Eukaryota</taxon>
        <taxon>Metazoa</taxon>
        <taxon>Ecdysozoa</taxon>
        <taxon>Arthropoda</taxon>
        <taxon>Crustacea</taxon>
        <taxon>Branchiopoda</taxon>
        <taxon>Anostraca</taxon>
        <taxon>Artemiidae</taxon>
        <taxon>Artemia</taxon>
    </lineage>
</organism>
<feature type="domain" description="G-protein coupled receptors family 1 profile" evidence="13">
    <location>
        <begin position="44"/>
        <end position="659"/>
    </location>
</feature>
<evidence type="ECO:0000256" key="5">
    <source>
        <dbReference type="ARBA" id="ARBA00022989"/>
    </source>
</evidence>
<accession>A0AA88HRN2</accession>
<dbReference type="Gene3D" id="1.20.1070.10">
    <property type="entry name" value="Rhodopsin 7-helix transmembrane proteins"/>
    <property type="match status" value="2"/>
</dbReference>
<keyword evidence="7 12" id="KW-0472">Membrane</keyword>
<evidence type="ECO:0000256" key="11">
    <source>
        <dbReference type="SAM" id="MobiDB-lite"/>
    </source>
</evidence>
<feature type="transmembrane region" description="Helical" evidence="12">
    <location>
        <begin position="190"/>
        <end position="212"/>
    </location>
</feature>
<protein>
    <recommendedName>
        <fullName evidence="13">G-protein coupled receptors family 1 profile domain-containing protein</fullName>
    </recommendedName>
</protein>
<dbReference type="GO" id="GO:0045202">
    <property type="term" value="C:synapse"/>
    <property type="evidence" value="ECO:0007669"/>
    <property type="project" value="TreeGrafter"/>
</dbReference>
<feature type="region of interest" description="Disordered" evidence="11">
    <location>
        <begin position="322"/>
        <end position="365"/>
    </location>
</feature>
<feature type="compositionally biased region" description="Polar residues" evidence="11">
    <location>
        <begin position="327"/>
        <end position="357"/>
    </location>
</feature>
<dbReference type="PRINTS" id="PR00237">
    <property type="entry name" value="GPCRRHODOPSN"/>
</dbReference>
<keyword evidence="6 10" id="KW-0297">G-protein coupled receptor</keyword>
<evidence type="ECO:0000313" key="14">
    <source>
        <dbReference type="EMBL" id="KAK2710581.1"/>
    </source>
</evidence>
<dbReference type="GO" id="GO:0007197">
    <property type="term" value="P:adenylate cyclase-inhibiting G protein-coupled acetylcholine receptor signaling pathway"/>
    <property type="evidence" value="ECO:0007669"/>
    <property type="project" value="TreeGrafter"/>
</dbReference>
<evidence type="ECO:0000256" key="7">
    <source>
        <dbReference type="ARBA" id="ARBA00023136"/>
    </source>
</evidence>
<dbReference type="GO" id="GO:0016907">
    <property type="term" value="F:G protein-coupled acetylcholine receptor activity"/>
    <property type="evidence" value="ECO:0007669"/>
    <property type="project" value="InterPro"/>
</dbReference>
<feature type="transmembrane region" description="Helical" evidence="12">
    <location>
        <begin position="64"/>
        <end position="90"/>
    </location>
</feature>
<gene>
    <name evidence="14" type="ORF">QYM36_011935</name>
</gene>
<dbReference type="InterPro" id="IPR000276">
    <property type="entry name" value="GPCR_Rhodpsn"/>
</dbReference>
<feature type="transmembrane region" description="Helical" evidence="12">
    <location>
        <begin position="144"/>
        <end position="164"/>
    </location>
</feature>
<dbReference type="GO" id="GO:0005886">
    <property type="term" value="C:plasma membrane"/>
    <property type="evidence" value="ECO:0007669"/>
    <property type="project" value="UniProtKB-SubCell"/>
</dbReference>
<feature type="compositionally biased region" description="Basic residues" evidence="11">
    <location>
        <begin position="580"/>
        <end position="592"/>
    </location>
</feature>
<keyword evidence="3" id="KW-1003">Cell membrane</keyword>
<feature type="transmembrane region" description="Helical" evidence="12">
    <location>
        <begin position="604"/>
        <end position="628"/>
    </location>
</feature>
<evidence type="ECO:0000256" key="2">
    <source>
        <dbReference type="ARBA" id="ARBA00010663"/>
    </source>
</evidence>
<evidence type="ECO:0000259" key="13">
    <source>
        <dbReference type="PROSITE" id="PS50262"/>
    </source>
</evidence>
<dbReference type="PANTHER" id="PTHR24247:SF265">
    <property type="entry name" value="MUSCARINIC ACETYLCHOLINE RECEPTOR DM1"/>
    <property type="match status" value="1"/>
</dbReference>
<feature type="transmembrane region" description="Helical" evidence="12">
    <location>
        <begin position="102"/>
        <end position="123"/>
    </location>
</feature>
<evidence type="ECO:0000313" key="15">
    <source>
        <dbReference type="Proteomes" id="UP001187531"/>
    </source>
</evidence>
<evidence type="ECO:0000256" key="3">
    <source>
        <dbReference type="ARBA" id="ARBA00022475"/>
    </source>
</evidence>
<evidence type="ECO:0000256" key="12">
    <source>
        <dbReference type="SAM" id="Phobius"/>
    </source>
</evidence>
<keyword evidence="5 12" id="KW-1133">Transmembrane helix</keyword>
<feature type="compositionally biased region" description="Polar residues" evidence="11">
    <location>
        <begin position="421"/>
        <end position="436"/>
    </location>
</feature>
<dbReference type="PROSITE" id="PS50262">
    <property type="entry name" value="G_PROTEIN_RECEP_F1_2"/>
    <property type="match status" value="1"/>
</dbReference>
<dbReference type="GO" id="GO:0030425">
    <property type="term" value="C:dendrite"/>
    <property type="evidence" value="ECO:0007669"/>
    <property type="project" value="TreeGrafter"/>
</dbReference>
<dbReference type="EMBL" id="JAVRJZ010000016">
    <property type="protein sequence ID" value="KAK2710581.1"/>
    <property type="molecule type" value="Genomic_DNA"/>
</dbReference>
<evidence type="ECO:0000256" key="1">
    <source>
        <dbReference type="ARBA" id="ARBA00004651"/>
    </source>
</evidence>
<feature type="region of interest" description="Disordered" evidence="11">
    <location>
        <begin position="577"/>
        <end position="598"/>
    </location>
</feature>
<dbReference type="GO" id="GO:0007187">
    <property type="term" value="P:G protein-coupled receptor signaling pathway, coupled to cyclic nucleotide second messenger"/>
    <property type="evidence" value="ECO:0007669"/>
    <property type="project" value="TreeGrafter"/>
</dbReference>
<dbReference type="Proteomes" id="UP001187531">
    <property type="component" value="Unassembled WGS sequence"/>
</dbReference>
<keyword evidence="8 10" id="KW-0675">Receptor</keyword>
<keyword evidence="4 10" id="KW-0812">Transmembrane</keyword>
<sequence length="692" mass="78318">MNSTVLPLPFNTTEDQGELSAYSLAEVILISIIAGFLSILTVVGNIMVMVSFKIDKQLQTISNYFLFSLAVADFVIGLISMPLFTFYIVSGKWTFGPIVCDTWLALDYLASNASVLNLLIISFDRYFSVTRPLTYRARRTPRRAGAMIASAWVISLVLWPPWIYSWPYIEGKRTVPETECYIQFIDTNQYIAFGTAVAAFYVPVTIMCILYWQIWLETEKRQKDLSNLQACKKTESRRSNSSGEDTPIDIEELKRNRSRSKTNVDPVDYVMETTYVPPSAYAKEAQNLTGRGKLRNGVQRIRAYLSSIGQFFQRTFDSDSDCPGSLTPGSVETPFPSSVSRCTSLNLPRSHDTPTQSDGKRNWDKNQLFRISVEDSNFKEPQNGSLSRSQSNESVFTIVIKFPDEESNRPSIKMLPDISRRSQSQPSLAASSTKGNITSHLSLDRNTLASDKKSGLFPTFSTNSWNSKPKPPLRQTISSISGNIPIKPMSLPICPPTSVYFSPWVPRSCMPVAPSPLMMPKNSRNKPLVPILKQSSDSPSENSLPINVKIVPKQMALQNCSNKTSLNNIRRATPIIVQNHQKKNKKNKKKNQEKKQDRKAAKTLSAILLAFIITWTPYNILVLIRSFFHCENTKCFSNEIWDFSYYLCYINSTINPVCYALCNASFRRTYVRILSCKWHLRIKTAVQRGIYN</sequence>
<keyword evidence="15" id="KW-1185">Reference proteome</keyword>
<dbReference type="InterPro" id="IPR017452">
    <property type="entry name" value="GPCR_Rhodpsn_7TM"/>
</dbReference>
<dbReference type="PANTHER" id="PTHR24247">
    <property type="entry name" value="5-HYDROXYTRYPTAMINE RECEPTOR"/>
    <property type="match status" value="1"/>
</dbReference>
<feature type="transmembrane region" description="Helical" evidence="12">
    <location>
        <begin position="27"/>
        <end position="52"/>
    </location>
</feature>
<evidence type="ECO:0000256" key="10">
    <source>
        <dbReference type="RuleBase" id="RU000688"/>
    </source>
</evidence>
<dbReference type="InterPro" id="IPR000995">
    <property type="entry name" value="Musac_Ach_rcpt"/>
</dbReference>
<evidence type="ECO:0000256" key="6">
    <source>
        <dbReference type="ARBA" id="ARBA00023040"/>
    </source>
</evidence>
<dbReference type="PRINTS" id="PR00243">
    <property type="entry name" value="MUSCARINICR"/>
</dbReference>
<dbReference type="SUPFAM" id="SSF81321">
    <property type="entry name" value="Family A G protein-coupled receptor-like"/>
    <property type="match status" value="2"/>
</dbReference>
<reference evidence="14" key="1">
    <citation type="submission" date="2023-07" db="EMBL/GenBank/DDBJ databases">
        <title>Chromosome-level genome assembly of Artemia franciscana.</title>
        <authorList>
            <person name="Jo E."/>
        </authorList>
    </citation>
    <scope>NUCLEOTIDE SEQUENCE</scope>
    <source>
        <tissue evidence="14">Whole body</tissue>
    </source>
</reference>
<comment type="caution">
    <text evidence="14">The sequence shown here is derived from an EMBL/GenBank/DDBJ whole genome shotgun (WGS) entry which is preliminary data.</text>
</comment>
<proteinExistence type="inferred from homology"/>
<comment type="similarity">
    <text evidence="2 10">Belongs to the G-protein coupled receptor 1 family.</text>
</comment>
<name>A0AA88HRN2_ARTSF</name>
<feature type="region of interest" description="Disordered" evidence="11">
    <location>
        <begin position="408"/>
        <end position="436"/>
    </location>
</feature>
<dbReference type="PROSITE" id="PS00237">
    <property type="entry name" value="G_PROTEIN_RECEP_F1_1"/>
    <property type="match status" value="1"/>
</dbReference>
<dbReference type="GO" id="GO:0004993">
    <property type="term" value="F:G protein-coupled serotonin receptor activity"/>
    <property type="evidence" value="ECO:0007669"/>
    <property type="project" value="TreeGrafter"/>
</dbReference>
<dbReference type="AlphaFoldDB" id="A0AA88HRN2"/>
<keyword evidence="9 10" id="KW-0807">Transducer</keyword>